<keyword evidence="2" id="KW-0812">Transmembrane</keyword>
<name>A0A158FJ11_9BURK</name>
<keyword evidence="2" id="KW-1133">Transmembrane helix</keyword>
<keyword evidence="2" id="KW-0472">Membrane</keyword>
<feature type="coiled-coil region" evidence="1">
    <location>
        <begin position="202"/>
        <end position="236"/>
    </location>
</feature>
<dbReference type="Gene3D" id="3.40.50.300">
    <property type="entry name" value="P-loop containing nucleotide triphosphate hydrolases"/>
    <property type="match status" value="1"/>
</dbReference>
<dbReference type="InterPro" id="IPR027417">
    <property type="entry name" value="P-loop_NTPase"/>
</dbReference>
<dbReference type="STRING" id="326475.AWB66_00958"/>
<keyword evidence="4" id="KW-1185">Reference proteome</keyword>
<evidence type="ECO:0000313" key="4">
    <source>
        <dbReference type="Proteomes" id="UP000054717"/>
    </source>
</evidence>
<proteinExistence type="predicted"/>
<dbReference type="AlphaFoldDB" id="A0A158FJ11"/>
<comment type="caution">
    <text evidence="3">The sequence shown here is derived from an EMBL/GenBank/DDBJ whole genome shotgun (WGS) entry which is preliminary data.</text>
</comment>
<sequence>MQQTDGTSSIGLHKAVLNEIDDLLRQLKPDATAPRVASTMKQVVDLVAPIHDDLAKRIEALQRHARWDTFTIAFYGETNAGKSTIIETLRILLQERTKTEARSAFRVKEAEFGISEASLAARAESIEVSRATLDAQREQVAERKAQLDADRDALQQELNGLRLAIEAKKRAASLWQKLVWLFSKLPEQLEFARTGQQQRELVVAHEVERARLDAQLDNAQTALQSLEAQQAKAHAMLDSLVPFADGQIIGTGRSDYTLDAHGYEFDANGQRFELLDVPGIEGKEARVIDSILGAVKAAHAVFYVTGKPSAPQTGDKDGQGTLEKIREHLGDQTEVWSIFNKRITNPIQLEKGDLLNQGERASLAVLDETMREHLGNNYQRYIALSAQPAFLAAADCLVPGSDAARGREKFLAKASPADVLARSGFQSFLDWLSRGMVTDSDARIRASNVHKVRSAVRTAAGTIALIQRDKVAPLAADVQRDWAHVSEQLELAVSALGPALQTHADAAIRTFETRVREQIYERIKDGIDNDDVKDALSAAMRREQAKLESALPTLMERELARFQRDVSDTLERFQRRIEELQDAYRSIDTPTLGSFELNMKFDSGVNYISLIAALAGGLMMIWNPAGWVSLAIGGVTLVVSIAKAVWGFFDSDYKKSQQRKAANENIGRVVGRMEDAMKSSCDKAMESVKTRIDEIAAEVERSVNQVAQINSTLIRVSANLAQLSTTISETEAV</sequence>
<dbReference type="Proteomes" id="UP000054717">
    <property type="component" value="Unassembled WGS sequence"/>
</dbReference>
<feature type="coiled-coil region" evidence="1">
    <location>
        <begin position="137"/>
        <end position="171"/>
    </location>
</feature>
<organism evidence="3 4">
    <name type="scientific">Caballeronia telluris</name>
    <dbReference type="NCBI Taxonomy" id="326475"/>
    <lineage>
        <taxon>Bacteria</taxon>
        <taxon>Pseudomonadati</taxon>
        <taxon>Pseudomonadota</taxon>
        <taxon>Betaproteobacteria</taxon>
        <taxon>Burkholderiales</taxon>
        <taxon>Burkholderiaceae</taxon>
        <taxon>Caballeronia</taxon>
    </lineage>
</organism>
<gene>
    <name evidence="3" type="primary">der</name>
    <name evidence="3" type="ORF">AWB66_00958</name>
</gene>
<protein>
    <submittedName>
        <fullName evidence="3">GTPase Der</fullName>
    </submittedName>
</protein>
<feature type="transmembrane region" description="Helical" evidence="2">
    <location>
        <begin position="628"/>
        <end position="649"/>
    </location>
</feature>
<dbReference type="EMBL" id="FCNZ02000003">
    <property type="protein sequence ID" value="SAL19697.1"/>
    <property type="molecule type" value="Genomic_DNA"/>
</dbReference>
<evidence type="ECO:0000256" key="2">
    <source>
        <dbReference type="SAM" id="Phobius"/>
    </source>
</evidence>
<reference evidence="3" key="1">
    <citation type="submission" date="2016-01" db="EMBL/GenBank/DDBJ databases">
        <authorList>
            <person name="Peeters Charlotte."/>
        </authorList>
    </citation>
    <scope>NUCLEOTIDE SEQUENCE</scope>
    <source>
        <strain evidence="3">LMG 22936</strain>
    </source>
</reference>
<accession>A0A158FJ11</accession>
<evidence type="ECO:0000256" key="1">
    <source>
        <dbReference type="SAM" id="Coils"/>
    </source>
</evidence>
<dbReference type="SUPFAM" id="SSF52540">
    <property type="entry name" value="P-loop containing nucleoside triphosphate hydrolases"/>
    <property type="match status" value="2"/>
</dbReference>
<evidence type="ECO:0000313" key="3">
    <source>
        <dbReference type="EMBL" id="SAL19697.1"/>
    </source>
</evidence>
<keyword evidence="1" id="KW-0175">Coiled coil</keyword>